<reference evidence="8" key="1">
    <citation type="journal article" date="2015" name="Nat. Plants">
        <title>Genome expansion of Arabis alpina linked with retrotransposition and reduced symmetric DNA methylation.</title>
        <authorList>
            <person name="Willing E.M."/>
            <person name="Rawat V."/>
            <person name="Mandakova T."/>
            <person name="Maumus F."/>
            <person name="James G.V."/>
            <person name="Nordstroem K.J."/>
            <person name="Becker C."/>
            <person name="Warthmann N."/>
            <person name="Chica C."/>
            <person name="Szarzynska B."/>
            <person name="Zytnicki M."/>
            <person name="Albani M.C."/>
            <person name="Kiefer C."/>
            <person name="Bergonzi S."/>
            <person name="Castaings L."/>
            <person name="Mateos J.L."/>
            <person name="Berns M.C."/>
            <person name="Bujdoso N."/>
            <person name="Piofczyk T."/>
            <person name="de Lorenzo L."/>
            <person name="Barrero-Sicilia C."/>
            <person name="Mateos I."/>
            <person name="Piednoel M."/>
            <person name="Hagmann J."/>
            <person name="Chen-Min-Tao R."/>
            <person name="Iglesias-Fernandez R."/>
            <person name="Schuster S.C."/>
            <person name="Alonso-Blanco C."/>
            <person name="Roudier F."/>
            <person name="Carbonero P."/>
            <person name="Paz-Ares J."/>
            <person name="Davis S.J."/>
            <person name="Pecinka A."/>
            <person name="Quesneville H."/>
            <person name="Colot V."/>
            <person name="Lysak M.A."/>
            <person name="Weigel D."/>
            <person name="Coupland G."/>
            <person name="Schneeberger K."/>
        </authorList>
    </citation>
    <scope>NUCLEOTIDE SEQUENCE [LARGE SCALE GENOMIC DNA]</scope>
    <source>
        <strain evidence="8">cv. Pajares</strain>
    </source>
</reference>
<evidence type="ECO:0000256" key="3">
    <source>
        <dbReference type="ARBA" id="ARBA00023125"/>
    </source>
</evidence>
<evidence type="ECO:0000256" key="2">
    <source>
        <dbReference type="ARBA" id="ARBA00023015"/>
    </source>
</evidence>
<accession>A0A087G8B3</accession>
<evidence type="ECO:0000256" key="4">
    <source>
        <dbReference type="ARBA" id="ARBA00023163"/>
    </source>
</evidence>
<dbReference type="Gene3D" id="3.40.1810.10">
    <property type="entry name" value="Transcription factor, MADS-box"/>
    <property type="match status" value="1"/>
</dbReference>
<dbReference type="GO" id="GO:0046983">
    <property type="term" value="F:protein dimerization activity"/>
    <property type="evidence" value="ECO:0007669"/>
    <property type="project" value="InterPro"/>
</dbReference>
<feature type="domain" description="MADS-box" evidence="6">
    <location>
        <begin position="6"/>
        <end position="51"/>
    </location>
</feature>
<evidence type="ECO:0000313" key="7">
    <source>
        <dbReference type="EMBL" id="KFK26115.1"/>
    </source>
</evidence>
<evidence type="ECO:0000256" key="5">
    <source>
        <dbReference type="ARBA" id="ARBA00023242"/>
    </source>
</evidence>
<name>A0A087G8B3_ARAAL</name>
<evidence type="ECO:0000259" key="6">
    <source>
        <dbReference type="PROSITE" id="PS50066"/>
    </source>
</evidence>
<evidence type="ECO:0000256" key="1">
    <source>
        <dbReference type="ARBA" id="ARBA00004123"/>
    </source>
</evidence>
<dbReference type="PROSITE" id="PS50066">
    <property type="entry name" value="MADS_BOX_2"/>
    <property type="match status" value="1"/>
</dbReference>
<dbReference type="GO" id="GO:0005634">
    <property type="term" value="C:nucleus"/>
    <property type="evidence" value="ECO:0007669"/>
    <property type="project" value="UniProtKB-SubCell"/>
</dbReference>
<dbReference type="GO" id="GO:0000981">
    <property type="term" value="F:DNA-binding transcription factor activity, RNA polymerase II-specific"/>
    <property type="evidence" value="ECO:0007669"/>
    <property type="project" value="InterPro"/>
</dbReference>
<keyword evidence="5" id="KW-0539">Nucleus</keyword>
<organism evidence="7 8">
    <name type="scientific">Arabis alpina</name>
    <name type="common">Alpine rock-cress</name>
    <dbReference type="NCBI Taxonomy" id="50452"/>
    <lineage>
        <taxon>Eukaryota</taxon>
        <taxon>Viridiplantae</taxon>
        <taxon>Streptophyta</taxon>
        <taxon>Embryophyta</taxon>
        <taxon>Tracheophyta</taxon>
        <taxon>Spermatophyta</taxon>
        <taxon>Magnoliopsida</taxon>
        <taxon>eudicotyledons</taxon>
        <taxon>Gunneridae</taxon>
        <taxon>Pentapetalae</taxon>
        <taxon>rosids</taxon>
        <taxon>malvids</taxon>
        <taxon>Brassicales</taxon>
        <taxon>Brassicaceae</taxon>
        <taxon>Arabideae</taxon>
        <taxon>Arabis</taxon>
    </lineage>
</organism>
<comment type="subcellular location">
    <subcellularLocation>
        <location evidence="1">Nucleus</location>
    </subcellularLocation>
</comment>
<dbReference type="EMBL" id="CM002876">
    <property type="protein sequence ID" value="KFK26115.1"/>
    <property type="molecule type" value="Genomic_DNA"/>
</dbReference>
<protein>
    <recommendedName>
        <fullName evidence="6">MADS-box domain-containing protein</fullName>
    </recommendedName>
</protein>
<dbReference type="PANTHER" id="PTHR11945">
    <property type="entry name" value="MADS BOX PROTEIN"/>
    <property type="match status" value="1"/>
</dbReference>
<dbReference type="Pfam" id="PF00319">
    <property type="entry name" value="SRF-TF"/>
    <property type="match status" value="1"/>
</dbReference>
<dbReference type="Gramene" id="KFK26115">
    <property type="protein sequence ID" value="KFK26115"/>
    <property type="gene ID" value="AALP_AA8G205100"/>
</dbReference>
<dbReference type="SUPFAM" id="SSF55455">
    <property type="entry name" value="SRF-like"/>
    <property type="match status" value="1"/>
</dbReference>
<dbReference type="InterPro" id="IPR036879">
    <property type="entry name" value="TF_MADSbox_sf"/>
</dbReference>
<keyword evidence="3" id="KW-0238">DNA-binding</keyword>
<dbReference type="GO" id="GO:0045944">
    <property type="term" value="P:positive regulation of transcription by RNA polymerase II"/>
    <property type="evidence" value="ECO:0007669"/>
    <property type="project" value="InterPro"/>
</dbReference>
<gene>
    <name evidence="7" type="ordered locus">AALP_Aa8g205100</name>
</gene>
<dbReference type="CDD" id="cd00266">
    <property type="entry name" value="MADS_SRF_like"/>
    <property type="match status" value="1"/>
</dbReference>
<dbReference type="SMART" id="SM00432">
    <property type="entry name" value="MADS"/>
    <property type="match status" value="1"/>
</dbReference>
<keyword evidence="2" id="KW-0805">Transcription regulation</keyword>
<dbReference type="eggNOG" id="KOG0014">
    <property type="taxonomic scope" value="Eukaryota"/>
</dbReference>
<proteinExistence type="predicted"/>
<dbReference type="OrthoDB" id="1112881at2759"/>
<dbReference type="AlphaFoldDB" id="A0A087G8B3"/>
<keyword evidence="4" id="KW-0804">Transcription</keyword>
<dbReference type="Proteomes" id="UP000029120">
    <property type="component" value="Chromosome 8"/>
</dbReference>
<dbReference type="InterPro" id="IPR002100">
    <property type="entry name" value="TF_MADSbox"/>
</dbReference>
<dbReference type="PANTHER" id="PTHR11945:SF702">
    <property type="entry name" value="AGAMOUS-LIKE 83-RELATED"/>
    <property type="match status" value="1"/>
</dbReference>
<dbReference type="InterPro" id="IPR033897">
    <property type="entry name" value="SRF-like_MADS-box"/>
</dbReference>
<sequence length="344" mass="38396">MVKRGGLKRKIPMEKIEKKTSRAPCYSKRCNGLFGKAAQLCLLSGAQIAVLATPMSDNSNVSFFSFGHASVDTVVSAFLSGKRPPFPSSDNMREDIGVCLTQKSLGLGFWWEDEALIRSQNPQELTHAVDSMRKLLKDAHRGEDLKNKETKNTNHQTLTNPAICCLPGDFLQNTDTQMMPYSQDFSIMDNNNSYDLPADDIDDIMDLIDFETTPESVLSDDELLKTTFESLLSDGVFKSPQELQEFAATHLTNSDSMDTSIFSHSQPVQDGDLNRGLNDVFESTQEFQDFAASFLTSSDSYNSMDPTMFSHSGPVKDVLQNRGCNEDDLRFTDIFNELRTIVTL</sequence>
<evidence type="ECO:0000313" key="8">
    <source>
        <dbReference type="Proteomes" id="UP000029120"/>
    </source>
</evidence>
<keyword evidence="8" id="KW-1185">Reference proteome</keyword>
<dbReference type="GO" id="GO:0000978">
    <property type="term" value="F:RNA polymerase II cis-regulatory region sequence-specific DNA binding"/>
    <property type="evidence" value="ECO:0007669"/>
    <property type="project" value="TreeGrafter"/>
</dbReference>